<comment type="caution">
    <text evidence="9">The sequence shown here is derived from an EMBL/GenBank/DDBJ whole genome shotgun (WGS) entry which is preliminary data.</text>
</comment>
<evidence type="ECO:0000313" key="10">
    <source>
        <dbReference type="Proteomes" id="UP000663880"/>
    </source>
</evidence>
<feature type="signal peptide" evidence="7">
    <location>
        <begin position="1"/>
        <end position="22"/>
    </location>
</feature>
<gene>
    <name evidence="9" type="ORF">PMACD_LOCUS5084</name>
</gene>
<dbReference type="Pfam" id="PF00089">
    <property type="entry name" value="Trypsin"/>
    <property type="match status" value="1"/>
</dbReference>
<evidence type="ECO:0000256" key="4">
    <source>
        <dbReference type="ARBA" id="ARBA00023157"/>
    </source>
</evidence>
<dbReference type="OrthoDB" id="546450at2759"/>
<evidence type="ECO:0000256" key="5">
    <source>
        <dbReference type="ARBA" id="ARBA00024195"/>
    </source>
</evidence>
<keyword evidence="7" id="KW-0732">Signal</keyword>
<keyword evidence="10" id="KW-1185">Reference proteome</keyword>
<dbReference type="PRINTS" id="PR00722">
    <property type="entry name" value="CHYMOTRYPSIN"/>
</dbReference>
<sequence>MGDFDMKFIWILLLISCTGSMAVVNKHRIPWLKIRFHNNEPFENFASRYTNILSERSQLQPPENGDPCDSIIPPRPRWNFGQRISDKRCTEYMSDMMYRNTLKDREEKCQQKQGKEPGQTYIRLLYKHSTKEGEYPHMAAIGWRRRLRNSWAFLCGGSLISPNFVLTAAHCGSQSTAVVTSKYLRKAQPDIVRLGSRYIKTRRNPESDVKIKQFIQHPYWYPPKHYYDIALVELAESVSFSKTVQPACLPGSFASKYDAYITGWGATDVTAKKLSPVLQAAEVDIIDSSECNTLLTPFSNRNWWGVMDHQLCAGKLEGGVDTCQGDSGGPLQLKLQETKHEGSMHMVIGVTSFGFKCGLKDKPGIYTRVSSFMDWIESIVWPQ</sequence>
<dbReference type="InterPro" id="IPR001254">
    <property type="entry name" value="Trypsin_dom"/>
</dbReference>
<evidence type="ECO:0000313" key="9">
    <source>
        <dbReference type="EMBL" id="CAF4828460.1"/>
    </source>
</evidence>
<dbReference type="CDD" id="cd00190">
    <property type="entry name" value="Tryp_SPc"/>
    <property type="match status" value="1"/>
</dbReference>
<keyword evidence="6" id="KW-0378">Hydrolase</keyword>
<dbReference type="InterPro" id="IPR033116">
    <property type="entry name" value="TRYPSIN_SER"/>
</dbReference>
<dbReference type="Gene3D" id="2.40.10.10">
    <property type="entry name" value="Trypsin-like serine proteases"/>
    <property type="match status" value="1"/>
</dbReference>
<dbReference type="InterPro" id="IPR001314">
    <property type="entry name" value="Peptidase_S1A"/>
</dbReference>
<keyword evidence="6" id="KW-0645">Protease</keyword>
<dbReference type="FunFam" id="2.40.10.10:FF:000002">
    <property type="entry name" value="Transmembrane protease serine"/>
    <property type="match status" value="1"/>
</dbReference>
<comment type="similarity">
    <text evidence="5">Belongs to the peptidase S1 family. CLIP subfamily.</text>
</comment>
<dbReference type="GO" id="GO:0004252">
    <property type="term" value="F:serine-type endopeptidase activity"/>
    <property type="evidence" value="ECO:0007669"/>
    <property type="project" value="InterPro"/>
</dbReference>
<evidence type="ECO:0000256" key="3">
    <source>
        <dbReference type="ARBA" id="ARBA00017161"/>
    </source>
</evidence>
<dbReference type="PANTHER" id="PTHR24252">
    <property type="entry name" value="ACROSIN-RELATED"/>
    <property type="match status" value="1"/>
</dbReference>
<keyword evidence="6" id="KW-0720">Serine protease</keyword>
<organism evidence="9 10">
    <name type="scientific">Pieris macdunnoughi</name>
    <dbReference type="NCBI Taxonomy" id="345717"/>
    <lineage>
        <taxon>Eukaryota</taxon>
        <taxon>Metazoa</taxon>
        <taxon>Ecdysozoa</taxon>
        <taxon>Arthropoda</taxon>
        <taxon>Hexapoda</taxon>
        <taxon>Insecta</taxon>
        <taxon>Pterygota</taxon>
        <taxon>Neoptera</taxon>
        <taxon>Endopterygota</taxon>
        <taxon>Lepidoptera</taxon>
        <taxon>Glossata</taxon>
        <taxon>Ditrysia</taxon>
        <taxon>Papilionoidea</taxon>
        <taxon>Pieridae</taxon>
        <taxon>Pierinae</taxon>
        <taxon>Pieris</taxon>
    </lineage>
</organism>
<dbReference type="GO" id="GO:0006508">
    <property type="term" value="P:proteolysis"/>
    <property type="evidence" value="ECO:0007669"/>
    <property type="project" value="UniProtKB-KW"/>
</dbReference>
<dbReference type="InterPro" id="IPR009003">
    <property type="entry name" value="Peptidase_S1_PA"/>
</dbReference>
<comment type="catalytic activity">
    <reaction evidence="1">
        <text>Preferential cleavage: Arg-|-Xaa, Lys-|-Xaa.</text>
        <dbReference type="EC" id="3.4.21.10"/>
    </reaction>
</comment>
<dbReference type="PROSITE" id="PS00134">
    <property type="entry name" value="TRYPSIN_HIS"/>
    <property type="match status" value="1"/>
</dbReference>
<feature type="domain" description="Peptidase S1" evidence="8">
    <location>
        <begin position="124"/>
        <end position="381"/>
    </location>
</feature>
<dbReference type="PROSITE" id="PS50240">
    <property type="entry name" value="TRYPSIN_DOM"/>
    <property type="match status" value="1"/>
</dbReference>
<name>A0A821QNI9_9NEOP</name>
<dbReference type="AlphaFoldDB" id="A0A821QNI9"/>
<dbReference type="SMART" id="SM00020">
    <property type="entry name" value="Tryp_SPc"/>
    <property type="match status" value="1"/>
</dbReference>
<dbReference type="Proteomes" id="UP000663880">
    <property type="component" value="Unassembled WGS sequence"/>
</dbReference>
<dbReference type="PROSITE" id="PS00135">
    <property type="entry name" value="TRYPSIN_SER"/>
    <property type="match status" value="1"/>
</dbReference>
<dbReference type="PANTHER" id="PTHR24252:SF8">
    <property type="entry name" value="ACROSIN"/>
    <property type="match status" value="1"/>
</dbReference>
<dbReference type="InterPro" id="IPR043504">
    <property type="entry name" value="Peptidase_S1_PA_chymotrypsin"/>
</dbReference>
<reference evidence="9" key="1">
    <citation type="submission" date="2021-02" db="EMBL/GenBank/DDBJ databases">
        <authorList>
            <person name="Steward A R."/>
        </authorList>
    </citation>
    <scope>NUCLEOTIDE SEQUENCE</scope>
</reference>
<evidence type="ECO:0000256" key="6">
    <source>
        <dbReference type="RuleBase" id="RU363034"/>
    </source>
</evidence>
<keyword evidence="4" id="KW-1015">Disulfide bond</keyword>
<dbReference type="InterPro" id="IPR018114">
    <property type="entry name" value="TRYPSIN_HIS"/>
</dbReference>
<evidence type="ECO:0000256" key="2">
    <source>
        <dbReference type="ARBA" id="ARBA00012050"/>
    </source>
</evidence>
<evidence type="ECO:0000256" key="7">
    <source>
        <dbReference type="SAM" id="SignalP"/>
    </source>
</evidence>
<feature type="chain" id="PRO_5032314576" description="Acrosin" evidence="7">
    <location>
        <begin position="23"/>
        <end position="383"/>
    </location>
</feature>
<protein>
    <recommendedName>
        <fullName evidence="3">Acrosin</fullName>
        <ecNumber evidence="2">3.4.21.10</ecNumber>
    </recommendedName>
</protein>
<dbReference type="EMBL" id="CAJOBZ010000009">
    <property type="protein sequence ID" value="CAF4828460.1"/>
    <property type="molecule type" value="Genomic_DNA"/>
</dbReference>
<evidence type="ECO:0000259" key="8">
    <source>
        <dbReference type="PROSITE" id="PS50240"/>
    </source>
</evidence>
<dbReference type="EC" id="3.4.21.10" evidence="2"/>
<evidence type="ECO:0000256" key="1">
    <source>
        <dbReference type="ARBA" id="ARBA00001656"/>
    </source>
</evidence>
<dbReference type="SUPFAM" id="SSF50494">
    <property type="entry name" value="Trypsin-like serine proteases"/>
    <property type="match status" value="1"/>
</dbReference>
<accession>A0A821QNI9</accession>
<proteinExistence type="inferred from homology"/>